<dbReference type="GO" id="GO:0015628">
    <property type="term" value="P:protein secretion by the type II secretion system"/>
    <property type="evidence" value="ECO:0007669"/>
    <property type="project" value="InterPro"/>
</dbReference>
<evidence type="ECO:0000259" key="11">
    <source>
        <dbReference type="Pfam" id="PF11356"/>
    </source>
</evidence>
<proteinExistence type="inferred from homology"/>
<reference evidence="15" key="3">
    <citation type="submission" date="2019-06" db="EMBL/GenBank/DDBJ databases">
        <title>Co-occurence of chitin degradation, pigmentation and bioactivity in marine Pseudoalteromonas.</title>
        <authorList>
            <person name="Sonnenschein E.C."/>
            <person name="Bech P.K."/>
        </authorList>
    </citation>
    <scope>NUCLEOTIDE SEQUENCE [LARGE SCALE GENOMIC DNA]</scope>
    <source>
        <strain evidence="15">S2897</strain>
    </source>
</reference>
<evidence type="ECO:0000256" key="5">
    <source>
        <dbReference type="ARBA" id="ARBA00022519"/>
    </source>
</evidence>
<dbReference type="Gene3D" id="2.30.30.830">
    <property type="match status" value="1"/>
</dbReference>
<dbReference type="Proteomes" id="UP000305874">
    <property type="component" value="Unassembled WGS sequence"/>
</dbReference>
<dbReference type="SUPFAM" id="SSF50156">
    <property type="entry name" value="PDZ domain-like"/>
    <property type="match status" value="1"/>
</dbReference>
<dbReference type="OrthoDB" id="1491375at2"/>
<evidence type="ECO:0000256" key="7">
    <source>
        <dbReference type="ARBA" id="ARBA00022927"/>
    </source>
</evidence>
<dbReference type="eggNOG" id="COG3031">
    <property type="taxonomic scope" value="Bacteria"/>
</dbReference>
<evidence type="ECO:0000256" key="6">
    <source>
        <dbReference type="ARBA" id="ARBA00022692"/>
    </source>
</evidence>
<comment type="subcellular location">
    <subcellularLocation>
        <location evidence="1">Cell inner membrane</location>
    </subcellularLocation>
</comment>
<reference evidence="13" key="4">
    <citation type="submission" date="2019-09" db="EMBL/GenBank/DDBJ databases">
        <title>Co-occurence of chitin degradation, pigmentation and bioactivity in marine Pseudoalteromonas.</title>
        <authorList>
            <person name="Sonnenschein E.C."/>
            <person name="Bech P.K."/>
        </authorList>
    </citation>
    <scope>NUCLEOTIDE SEQUENCE</scope>
    <source>
        <strain evidence="13">S2897</strain>
    </source>
</reference>
<dbReference type="EMBL" id="JXXZ01000002">
    <property type="protein sequence ID" value="KJZ01641.1"/>
    <property type="molecule type" value="Genomic_DNA"/>
</dbReference>
<reference evidence="13 15" key="2">
    <citation type="submission" date="2017-12" db="EMBL/GenBank/DDBJ databases">
        <authorList>
            <person name="Paulsen S."/>
            <person name="Gram L.K."/>
        </authorList>
    </citation>
    <scope>NUCLEOTIDE SEQUENCE [LARGE SCALE GENOMIC DNA]</scope>
    <source>
        <strain evidence="13 15">S2897</strain>
    </source>
</reference>
<dbReference type="Pfam" id="PF11356">
    <property type="entry name" value="T2SSC"/>
    <property type="match status" value="1"/>
</dbReference>
<evidence type="ECO:0000313" key="15">
    <source>
        <dbReference type="Proteomes" id="UP000305874"/>
    </source>
</evidence>
<evidence type="ECO:0000256" key="9">
    <source>
        <dbReference type="ARBA" id="ARBA00023136"/>
    </source>
</evidence>
<dbReference type="GO" id="GO:0015627">
    <property type="term" value="C:type II protein secretion system complex"/>
    <property type="evidence" value="ECO:0007669"/>
    <property type="project" value="InterPro"/>
</dbReference>
<keyword evidence="14" id="KW-1185">Reference proteome</keyword>
<dbReference type="PATRIC" id="fig|151081.8.peg.1463"/>
<accession>A0A0F4PR63</accession>
<evidence type="ECO:0000256" key="8">
    <source>
        <dbReference type="ARBA" id="ARBA00022989"/>
    </source>
</evidence>
<evidence type="ECO:0000256" key="3">
    <source>
        <dbReference type="ARBA" id="ARBA00022448"/>
    </source>
</evidence>
<dbReference type="GO" id="GO:0005886">
    <property type="term" value="C:plasma membrane"/>
    <property type="evidence" value="ECO:0007669"/>
    <property type="project" value="UniProtKB-SubCell"/>
</dbReference>
<dbReference type="RefSeq" id="WP_022943733.1">
    <property type="nucleotide sequence ID" value="NZ_DJHQ01000040.1"/>
</dbReference>
<keyword evidence="3" id="KW-0813">Transport</keyword>
<dbReference type="Gene3D" id="2.30.42.10">
    <property type="match status" value="1"/>
</dbReference>
<keyword evidence="4" id="KW-1003">Cell membrane</keyword>
<dbReference type="EMBL" id="PNCG01000015">
    <property type="protein sequence ID" value="TMP86225.1"/>
    <property type="molecule type" value="Genomic_DNA"/>
</dbReference>
<evidence type="ECO:0000313" key="14">
    <source>
        <dbReference type="Proteomes" id="UP000033664"/>
    </source>
</evidence>
<evidence type="ECO:0000256" key="10">
    <source>
        <dbReference type="SAM" id="Phobius"/>
    </source>
</evidence>
<evidence type="ECO:0000313" key="12">
    <source>
        <dbReference type="EMBL" id="KJZ01641.1"/>
    </source>
</evidence>
<dbReference type="AlphaFoldDB" id="A0A0F4PR63"/>
<organism evidence="12 14">
    <name type="scientific">Pseudoalteromonas ruthenica</name>
    <dbReference type="NCBI Taxonomy" id="151081"/>
    <lineage>
        <taxon>Bacteria</taxon>
        <taxon>Pseudomonadati</taxon>
        <taxon>Pseudomonadota</taxon>
        <taxon>Gammaproteobacteria</taxon>
        <taxon>Alteromonadales</taxon>
        <taxon>Pseudoalteromonadaceae</taxon>
        <taxon>Pseudoalteromonas</taxon>
    </lineage>
</organism>
<evidence type="ECO:0000313" key="13">
    <source>
        <dbReference type="EMBL" id="TMP86225.1"/>
    </source>
</evidence>
<evidence type="ECO:0000256" key="2">
    <source>
        <dbReference type="ARBA" id="ARBA00007986"/>
    </source>
</evidence>
<name>A0A0F4PR63_9GAMM</name>
<dbReference type="STRING" id="151081.TW72_01425"/>
<feature type="transmembrane region" description="Helical" evidence="10">
    <location>
        <begin position="18"/>
        <end position="42"/>
    </location>
</feature>
<feature type="domain" description="Type II secretion system protein GspC N-terminal" evidence="11">
    <location>
        <begin position="25"/>
        <end position="163"/>
    </location>
</feature>
<gene>
    <name evidence="13" type="primary">gspC</name>
    <name evidence="13" type="ORF">CWC05_14800</name>
    <name evidence="12" type="ORF">TW72_01425</name>
</gene>
<keyword evidence="8 10" id="KW-1133">Transmembrane helix</keyword>
<evidence type="ECO:0000256" key="4">
    <source>
        <dbReference type="ARBA" id="ARBA00022475"/>
    </source>
</evidence>
<sequence length="308" mass="33123">MDSAQLQQWLKQLPQKKIVATIVLVAVLYCGYLAAGLLWLVWPQPQASTVMPPVSQANKGAERANIAAIRSVNLFGDAAAVEQAEPKQEVISDAPETRLSINLTGVVAATNDKTAGLAIIESQGRQETYGIDDVIKGTRAKLAKVLPDRAILDVGGRFETLMLDGLSFTKTVSMPVPASRPQADNAPKASAGKAKTINATASAEAKQALQQTRKQILADPGKLSEYLRITPARNQGRLQGYKLSPGKDPALFKQMGLENNDIAIAINGYQLTDMKQAMAALQELRNSTDASITVNRNGQLFDVQFSLQ</sequence>
<protein>
    <submittedName>
        <fullName evidence="12">General secretion pathway protein GspC</fullName>
    </submittedName>
    <submittedName>
        <fullName evidence="13">Type II secretion system protein GspC</fullName>
    </submittedName>
</protein>
<comment type="similarity">
    <text evidence="2">Belongs to the GSP C family.</text>
</comment>
<keyword evidence="9 10" id="KW-0472">Membrane</keyword>
<evidence type="ECO:0000256" key="1">
    <source>
        <dbReference type="ARBA" id="ARBA00004533"/>
    </source>
</evidence>
<dbReference type="Proteomes" id="UP000033664">
    <property type="component" value="Unassembled WGS sequence"/>
</dbReference>
<dbReference type="NCBIfam" id="TIGR01713">
    <property type="entry name" value="typeII_sec_gspC"/>
    <property type="match status" value="1"/>
</dbReference>
<dbReference type="GeneID" id="58227144"/>
<keyword evidence="5" id="KW-0997">Cell inner membrane</keyword>
<comment type="caution">
    <text evidence="12">The sequence shown here is derived from an EMBL/GenBank/DDBJ whole genome shotgun (WGS) entry which is preliminary data.</text>
</comment>
<dbReference type="InterPro" id="IPR024961">
    <property type="entry name" value="T2SS_GspC_N"/>
</dbReference>
<dbReference type="InterPro" id="IPR036034">
    <property type="entry name" value="PDZ_sf"/>
</dbReference>
<dbReference type="InterPro" id="IPR001639">
    <property type="entry name" value="T2SS_protein-GspC"/>
</dbReference>
<keyword evidence="6 10" id="KW-0812">Transmembrane</keyword>
<reference evidence="12 14" key="1">
    <citation type="journal article" date="2015" name="BMC Genomics">
        <title>Genome mining reveals unlocked bioactive potential of marine Gram-negative bacteria.</title>
        <authorList>
            <person name="Machado H."/>
            <person name="Sonnenschein E.C."/>
            <person name="Melchiorsen J."/>
            <person name="Gram L."/>
        </authorList>
    </citation>
    <scope>NUCLEOTIDE SEQUENCE [LARGE SCALE GENOMIC DNA]</scope>
    <source>
        <strain evidence="12 14">S3137</strain>
    </source>
</reference>
<keyword evidence="7" id="KW-0653">Protein transport</keyword>